<dbReference type="OrthoDB" id="826619at2"/>
<reference evidence="2 3" key="1">
    <citation type="submission" date="2018-06" db="EMBL/GenBank/DDBJ databases">
        <title>Flavobacterium tibetense sp. nov., isolated from a wetland YonghuCo on Tibetan Plateau.</title>
        <authorList>
            <person name="Xing P."/>
            <person name="Phurbu D."/>
            <person name="Lu H."/>
        </authorList>
    </citation>
    <scope>NUCLEOTIDE SEQUENCE [LARGE SCALE GENOMIC DNA]</scope>
    <source>
        <strain evidence="2 3">YH5</strain>
    </source>
</reference>
<dbReference type="Gene3D" id="2.60.40.10">
    <property type="entry name" value="Immunoglobulins"/>
    <property type="match status" value="1"/>
</dbReference>
<feature type="signal peptide" evidence="1">
    <location>
        <begin position="1"/>
        <end position="19"/>
    </location>
</feature>
<protein>
    <submittedName>
        <fullName evidence="2">DUF1573 domain-containing protein</fullName>
    </submittedName>
</protein>
<sequence>MKALKLTVLALFVSAFSFAQKVEDKPQTAKMQVNLPSTTSAAKWEKDTHDFGDLEKGKPVSYEFSFVNTSKETILITNVKPACGCTATNYTKTPIKPGEKGVVEATYNAAAPGAFNKTVTVTTSEANAAPKILFIKGNVKTEDSQQKSVLLK</sequence>
<dbReference type="PANTHER" id="PTHR37833:SF1">
    <property type="entry name" value="SIGNAL PEPTIDE PROTEIN"/>
    <property type="match status" value="1"/>
</dbReference>
<feature type="chain" id="PRO_5016704215" evidence="1">
    <location>
        <begin position="20"/>
        <end position="152"/>
    </location>
</feature>
<dbReference type="AlphaFoldDB" id="A0A365P532"/>
<dbReference type="Proteomes" id="UP000253319">
    <property type="component" value="Unassembled WGS sequence"/>
</dbReference>
<dbReference type="RefSeq" id="WP_113987611.1">
    <property type="nucleotide sequence ID" value="NZ_QLST01000001.1"/>
</dbReference>
<dbReference type="Pfam" id="PF07610">
    <property type="entry name" value="DUF1573"/>
    <property type="match status" value="1"/>
</dbReference>
<evidence type="ECO:0000313" key="3">
    <source>
        <dbReference type="Proteomes" id="UP000253319"/>
    </source>
</evidence>
<organism evidence="2 3">
    <name type="scientific">Flavobacterium tibetense</name>
    <dbReference type="NCBI Taxonomy" id="2233533"/>
    <lineage>
        <taxon>Bacteria</taxon>
        <taxon>Pseudomonadati</taxon>
        <taxon>Bacteroidota</taxon>
        <taxon>Flavobacteriia</taxon>
        <taxon>Flavobacteriales</taxon>
        <taxon>Flavobacteriaceae</taxon>
        <taxon>Flavobacterium</taxon>
    </lineage>
</organism>
<gene>
    <name evidence="2" type="ORF">DPN68_00410</name>
</gene>
<evidence type="ECO:0000256" key="1">
    <source>
        <dbReference type="SAM" id="SignalP"/>
    </source>
</evidence>
<dbReference type="PANTHER" id="PTHR37833">
    <property type="entry name" value="LIPOPROTEIN-RELATED"/>
    <property type="match status" value="1"/>
</dbReference>
<name>A0A365P532_9FLAO</name>
<comment type="caution">
    <text evidence="2">The sequence shown here is derived from an EMBL/GenBank/DDBJ whole genome shotgun (WGS) entry which is preliminary data.</text>
</comment>
<evidence type="ECO:0000313" key="2">
    <source>
        <dbReference type="EMBL" id="RBA29728.1"/>
    </source>
</evidence>
<dbReference type="InterPro" id="IPR013783">
    <property type="entry name" value="Ig-like_fold"/>
</dbReference>
<accession>A0A365P532</accession>
<proteinExistence type="predicted"/>
<keyword evidence="1" id="KW-0732">Signal</keyword>
<keyword evidence="3" id="KW-1185">Reference proteome</keyword>
<dbReference type="EMBL" id="QLST01000001">
    <property type="protein sequence ID" value="RBA29728.1"/>
    <property type="molecule type" value="Genomic_DNA"/>
</dbReference>
<dbReference type="InterPro" id="IPR011467">
    <property type="entry name" value="DUF1573"/>
</dbReference>